<proteinExistence type="predicted"/>
<reference evidence="3" key="1">
    <citation type="journal article" date="2012" name="PLoS Genet.">
        <title>The genomes of the fungal plant pathogens Cladosporium fulvum and Dothistroma septosporum reveal adaptation to different hosts and lifestyles but also signatures of common ancestry.</title>
        <authorList>
            <person name="de Wit P.J.G.M."/>
            <person name="van der Burgt A."/>
            <person name="Oekmen B."/>
            <person name="Stergiopoulos I."/>
            <person name="Abd-Elsalam K.A."/>
            <person name="Aerts A.L."/>
            <person name="Bahkali A.H."/>
            <person name="Beenen H.G."/>
            <person name="Chettri P."/>
            <person name="Cox M.P."/>
            <person name="Datema E."/>
            <person name="de Vries R.P."/>
            <person name="Dhillon B."/>
            <person name="Ganley A.R."/>
            <person name="Griffiths S.A."/>
            <person name="Guo Y."/>
            <person name="Hamelin R.C."/>
            <person name="Henrissat B."/>
            <person name="Kabir M.S."/>
            <person name="Jashni M.K."/>
            <person name="Kema G."/>
            <person name="Klaubauf S."/>
            <person name="Lapidus A."/>
            <person name="Levasseur A."/>
            <person name="Lindquist E."/>
            <person name="Mehrabi R."/>
            <person name="Ohm R.A."/>
            <person name="Owen T.J."/>
            <person name="Salamov A."/>
            <person name="Schwelm A."/>
            <person name="Schijlen E."/>
            <person name="Sun H."/>
            <person name="van den Burg H.A."/>
            <person name="van Ham R.C.H.J."/>
            <person name="Zhang S."/>
            <person name="Goodwin S.B."/>
            <person name="Grigoriev I.V."/>
            <person name="Collemare J."/>
            <person name="Bradshaw R.E."/>
        </authorList>
    </citation>
    <scope>NUCLEOTIDE SEQUENCE [LARGE SCALE GENOMIC DNA]</scope>
    <source>
        <strain evidence="3">NZE10 / CBS 128990</strain>
    </source>
</reference>
<feature type="compositionally biased region" description="Basic and acidic residues" evidence="1">
    <location>
        <begin position="282"/>
        <end position="296"/>
    </location>
</feature>
<protein>
    <submittedName>
        <fullName evidence="2">Uncharacterized protein</fullName>
    </submittedName>
</protein>
<feature type="compositionally biased region" description="Basic and acidic residues" evidence="1">
    <location>
        <begin position="196"/>
        <end position="211"/>
    </location>
</feature>
<organism evidence="2 3">
    <name type="scientific">Dothistroma septosporum (strain NZE10 / CBS 128990)</name>
    <name type="common">Red band needle blight fungus</name>
    <name type="synonym">Mycosphaerella pini</name>
    <dbReference type="NCBI Taxonomy" id="675120"/>
    <lineage>
        <taxon>Eukaryota</taxon>
        <taxon>Fungi</taxon>
        <taxon>Dikarya</taxon>
        <taxon>Ascomycota</taxon>
        <taxon>Pezizomycotina</taxon>
        <taxon>Dothideomycetes</taxon>
        <taxon>Dothideomycetidae</taxon>
        <taxon>Mycosphaerellales</taxon>
        <taxon>Mycosphaerellaceae</taxon>
        <taxon>Dothistroma</taxon>
    </lineage>
</organism>
<dbReference type="AlphaFoldDB" id="N1PX31"/>
<feature type="region of interest" description="Disordered" evidence="1">
    <location>
        <begin position="161"/>
        <end position="296"/>
    </location>
</feature>
<evidence type="ECO:0000313" key="3">
    <source>
        <dbReference type="Proteomes" id="UP000016933"/>
    </source>
</evidence>
<dbReference type="OrthoDB" id="5420368at2759"/>
<reference evidence="2 3" key="2">
    <citation type="journal article" date="2012" name="PLoS Pathog.">
        <title>Diverse lifestyles and strategies of plant pathogenesis encoded in the genomes of eighteen Dothideomycetes fungi.</title>
        <authorList>
            <person name="Ohm R.A."/>
            <person name="Feau N."/>
            <person name="Henrissat B."/>
            <person name="Schoch C.L."/>
            <person name="Horwitz B.A."/>
            <person name="Barry K.W."/>
            <person name="Condon B.J."/>
            <person name="Copeland A.C."/>
            <person name="Dhillon B."/>
            <person name="Glaser F."/>
            <person name="Hesse C.N."/>
            <person name="Kosti I."/>
            <person name="LaButti K."/>
            <person name="Lindquist E.A."/>
            <person name="Lucas S."/>
            <person name="Salamov A.A."/>
            <person name="Bradshaw R.E."/>
            <person name="Ciuffetti L."/>
            <person name="Hamelin R.C."/>
            <person name="Kema G.H.J."/>
            <person name="Lawrence C."/>
            <person name="Scott J.A."/>
            <person name="Spatafora J.W."/>
            <person name="Turgeon B.G."/>
            <person name="de Wit P.J.G.M."/>
            <person name="Zhong S."/>
            <person name="Goodwin S.B."/>
            <person name="Grigoriev I.V."/>
        </authorList>
    </citation>
    <scope>NUCLEOTIDE SEQUENCE [LARGE SCALE GENOMIC DNA]</scope>
    <source>
        <strain evidence="3">NZE10 / CBS 128990</strain>
    </source>
</reference>
<dbReference type="HOGENOM" id="CLU_940173_0_0_1"/>
<name>N1PX31_DOTSN</name>
<sequence>MTKGANTWNHKIKTAAFERLSTDATEARMLLAAVTAWLMDKGSSLDMVEVAWYMDETYFTAVSRFKKIKVMANKLIRDAHKSGRPKPTTYSTKKPPVSRKQRARTSTLGGTVTPNTVSPTASSRSSPKSFSPRKEESEQPTQRAIVEHIVKLKKTLGISGSQSSATANVIKKEPKSPRYKKQKTVSAPLTPPGSAGHDDNEQHDSDHDQRTVRTPAKKSANSRTPKGKPASKRQRNDFTDEEEPMTEGDDDEENDSVAQFPAFKREDDEFFMPGEGSSPKASEGREEADLDQRANH</sequence>
<gene>
    <name evidence="2" type="ORF">DOTSEDRAFT_22804</name>
</gene>
<dbReference type="EMBL" id="KB446537">
    <property type="protein sequence ID" value="EME46769.1"/>
    <property type="molecule type" value="Genomic_DNA"/>
</dbReference>
<evidence type="ECO:0000256" key="1">
    <source>
        <dbReference type="SAM" id="MobiDB-lite"/>
    </source>
</evidence>
<evidence type="ECO:0000313" key="2">
    <source>
        <dbReference type="EMBL" id="EME46769.1"/>
    </source>
</evidence>
<feature type="compositionally biased region" description="Polar residues" evidence="1">
    <location>
        <begin position="104"/>
        <end position="121"/>
    </location>
</feature>
<dbReference type="Proteomes" id="UP000016933">
    <property type="component" value="Unassembled WGS sequence"/>
</dbReference>
<keyword evidence="3" id="KW-1185">Reference proteome</keyword>
<feature type="compositionally biased region" description="Low complexity" evidence="1">
    <location>
        <begin position="85"/>
        <end position="95"/>
    </location>
</feature>
<feature type="region of interest" description="Disordered" evidence="1">
    <location>
        <begin position="77"/>
        <end position="143"/>
    </location>
</feature>
<feature type="compositionally biased region" description="Acidic residues" evidence="1">
    <location>
        <begin position="239"/>
        <end position="255"/>
    </location>
</feature>
<accession>N1PX31</accession>